<dbReference type="InterPro" id="IPR000246">
    <property type="entry name" value="Peptidase_T2"/>
</dbReference>
<dbReference type="Proteomes" id="UP000027195">
    <property type="component" value="Unassembled WGS sequence"/>
</dbReference>
<accession>A0A067NCL9</accession>
<feature type="binding site" evidence="2">
    <location>
        <begin position="297"/>
        <end position="300"/>
    </location>
    <ligand>
        <name>substrate</name>
    </ligand>
</feature>
<feature type="region of interest" description="Disordered" evidence="4">
    <location>
        <begin position="197"/>
        <end position="216"/>
    </location>
</feature>
<feature type="compositionally biased region" description="Pro residues" evidence="4">
    <location>
        <begin position="202"/>
        <end position="215"/>
    </location>
</feature>
<dbReference type="HOGENOM" id="CLU_021603_1_0_1"/>
<gene>
    <name evidence="5" type="ORF">BOTBODRAFT_214359</name>
</gene>
<dbReference type="InParanoid" id="A0A067NCL9"/>
<keyword evidence="6" id="KW-1185">Reference proteome</keyword>
<dbReference type="InterPro" id="IPR029055">
    <property type="entry name" value="Ntn_hydrolases_N"/>
</dbReference>
<evidence type="ECO:0000256" key="3">
    <source>
        <dbReference type="PIRSR" id="PIRSR600246-3"/>
    </source>
</evidence>
<organism evidence="5 6">
    <name type="scientific">Botryobasidium botryosum (strain FD-172 SS1)</name>
    <dbReference type="NCBI Taxonomy" id="930990"/>
    <lineage>
        <taxon>Eukaryota</taxon>
        <taxon>Fungi</taxon>
        <taxon>Dikarya</taxon>
        <taxon>Basidiomycota</taxon>
        <taxon>Agaricomycotina</taxon>
        <taxon>Agaricomycetes</taxon>
        <taxon>Cantharellales</taxon>
        <taxon>Botryobasidiaceae</taxon>
        <taxon>Botryobasidium</taxon>
    </lineage>
</organism>
<dbReference type="Pfam" id="PF01112">
    <property type="entry name" value="Asparaginase_2"/>
    <property type="match status" value="2"/>
</dbReference>
<evidence type="ECO:0000313" key="5">
    <source>
        <dbReference type="EMBL" id="KDQ21827.1"/>
    </source>
</evidence>
<name>A0A067NCL9_BOTB1</name>
<dbReference type="CDD" id="cd04701">
    <property type="entry name" value="Asparaginase_2"/>
    <property type="match status" value="1"/>
</dbReference>
<dbReference type="PANTHER" id="PTHR10188:SF43">
    <property type="entry name" value="ASPARAGINASE (EUROFUNG)"/>
    <property type="match status" value="1"/>
</dbReference>
<dbReference type="GO" id="GO:0016787">
    <property type="term" value="F:hydrolase activity"/>
    <property type="evidence" value="ECO:0007669"/>
    <property type="project" value="InterPro"/>
</dbReference>
<evidence type="ECO:0000256" key="1">
    <source>
        <dbReference type="PIRSR" id="PIRSR600246-1"/>
    </source>
</evidence>
<evidence type="ECO:0008006" key="7">
    <source>
        <dbReference type="Google" id="ProtNLM"/>
    </source>
</evidence>
<sequence length="383" mass="41228">MSASRPSSLAEKPLLPHPEVESKPRHHASPVLVIHGGAGISISREKSTPEQREAYKEALRRALRAGYAVLQAGGEAMDAAIAAVTVMEDCPLFNAGKGAVFNVDGKNELEASLMLSKPPASHPSIPATRRGFALTLLTRVRNPSKVARALYLSPDLVPHVLLSGSNAEHIGEQLGEQLVDPSYFWTEKRWKEHRSALGLPETPYPPGTSPSPDEPTSPFLDQLPTGTVGAIALDARGCISCVTSTGGITNKLVGRIGDTPSMGSGFWAEQWEVRGRLRRAWRKMLGKRERAVGVSGTGNGDYFIRQASAAAVAHRMRYNHDSVSKAAKHVVEDLRRDGGVGGLIALDDEGNIAMPLDCPGMYRGVIRRDGVPKVAIFNDEKVE</sequence>
<evidence type="ECO:0000313" key="6">
    <source>
        <dbReference type="Proteomes" id="UP000027195"/>
    </source>
</evidence>
<feature type="active site" description="Nucleophile" evidence="1">
    <location>
        <position position="227"/>
    </location>
</feature>
<proteinExistence type="predicted"/>
<feature type="binding site" evidence="2">
    <location>
        <begin position="255"/>
        <end position="258"/>
    </location>
    <ligand>
        <name>substrate</name>
    </ligand>
</feature>
<evidence type="ECO:0000256" key="4">
    <source>
        <dbReference type="SAM" id="MobiDB-lite"/>
    </source>
</evidence>
<dbReference type="Gene3D" id="3.60.20.30">
    <property type="entry name" value="(Glycosyl)asparaginase"/>
    <property type="match status" value="1"/>
</dbReference>
<dbReference type="OrthoDB" id="2262349at2759"/>
<dbReference type="AlphaFoldDB" id="A0A067NCL9"/>
<evidence type="ECO:0000256" key="2">
    <source>
        <dbReference type="PIRSR" id="PIRSR600246-2"/>
    </source>
</evidence>
<dbReference type="STRING" id="930990.A0A067NCL9"/>
<feature type="site" description="Cleavage; by autolysis" evidence="3">
    <location>
        <begin position="226"/>
        <end position="227"/>
    </location>
</feature>
<dbReference type="SUPFAM" id="SSF56235">
    <property type="entry name" value="N-terminal nucleophile aminohydrolases (Ntn hydrolases)"/>
    <property type="match status" value="1"/>
</dbReference>
<feature type="region of interest" description="Disordered" evidence="4">
    <location>
        <begin position="1"/>
        <end position="29"/>
    </location>
</feature>
<dbReference type="PANTHER" id="PTHR10188">
    <property type="entry name" value="L-ASPARAGINASE"/>
    <property type="match status" value="1"/>
</dbReference>
<protein>
    <recommendedName>
        <fullName evidence="7">Asparaginase</fullName>
    </recommendedName>
</protein>
<reference evidence="6" key="1">
    <citation type="journal article" date="2014" name="Proc. Natl. Acad. Sci. U.S.A.">
        <title>Extensive sampling of basidiomycete genomes demonstrates inadequacy of the white-rot/brown-rot paradigm for wood decay fungi.</title>
        <authorList>
            <person name="Riley R."/>
            <person name="Salamov A.A."/>
            <person name="Brown D.W."/>
            <person name="Nagy L.G."/>
            <person name="Floudas D."/>
            <person name="Held B.W."/>
            <person name="Levasseur A."/>
            <person name="Lombard V."/>
            <person name="Morin E."/>
            <person name="Otillar R."/>
            <person name="Lindquist E.A."/>
            <person name="Sun H."/>
            <person name="LaButti K.M."/>
            <person name="Schmutz J."/>
            <person name="Jabbour D."/>
            <person name="Luo H."/>
            <person name="Baker S.E."/>
            <person name="Pisabarro A.G."/>
            <person name="Walton J.D."/>
            <person name="Blanchette R.A."/>
            <person name="Henrissat B."/>
            <person name="Martin F."/>
            <person name="Cullen D."/>
            <person name="Hibbett D.S."/>
            <person name="Grigoriev I.V."/>
        </authorList>
    </citation>
    <scope>NUCLEOTIDE SEQUENCE [LARGE SCALE GENOMIC DNA]</scope>
    <source>
        <strain evidence="6">FD-172 SS1</strain>
    </source>
</reference>
<dbReference type="EMBL" id="KL198016">
    <property type="protein sequence ID" value="KDQ21827.1"/>
    <property type="molecule type" value="Genomic_DNA"/>
</dbReference>
<dbReference type="GO" id="GO:0005737">
    <property type="term" value="C:cytoplasm"/>
    <property type="evidence" value="ECO:0007669"/>
    <property type="project" value="TreeGrafter"/>
</dbReference>